<keyword evidence="2" id="KW-1185">Reference proteome</keyword>
<dbReference type="AlphaFoldDB" id="A0A9X1V1C2"/>
<proteinExistence type="predicted"/>
<dbReference type="RefSeq" id="WP_240712398.1">
    <property type="nucleotide sequence ID" value="NZ_JAKVTV010000001.1"/>
</dbReference>
<comment type="caution">
    <text evidence="1">The sequence shown here is derived from an EMBL/GenBank/DDBJ whole genome shotgun (WGS) entry which is preliminary data.</text>
</comment>
<name>A0A9X1V1C2_9FLAO</name>
<evidence type="ECO:0000313" key="2">
    <source>
        <dbReference type="Proteomes" id="UP001139226"/>
    </source>
</evidence>
<organism evidence="1 2">
    <name type="scientific">Christiangramia lutea</name>
    <dbReference type="NCBI Taxonomy" id="1607951"/>
    <lineage>
        <taxon>Bacteria</taxon>
        <taxon>Pseudomonadati</taxon>
        <taxon>Bacteroidota</taxon>
        <taxon>Flavobacteriia</taxon>
        <taxon>Flavobacteriales</taxon>
        <taxon>Flavobacteriaceae</taxon>
        <taxon>Christiangramia</taxon>
    </lineage>
</organism>
<sequence length="484" mass="53276">MKRSIILFFISFYFSGIINAQDSHYWSQQFGTRSALLSGAVLGGTNDNTMIYYNPGALGLLDNSSISINANAYRLGNIRVENALGQQADFESAQVGSVPLLAGGMINTKEQKWKIGYAFITPVDFSFKGIARLEGNEDLIPADESTGLEEFVAEAGVTTKTSELIFAIGLGRKLNENWSIGFSNLFTVRSHSYQRNFSTYVFMNDEERTLVGANQNQNVEYYNVRYAAKLGAVYRKGNWSSGLTVTTPSLNLFGNGTLASNIALRNIYLNDDNERVSGVATARQAELKSKFKSPFSVALGTNYEKGRSSAGIAVQYFSGIDIYNIMEPTPGSFVRPAELAPQLQSDAFLRNRAAAKSVLNIAVGYEHKLNETISLLFSGRNDMSYFDDQLNEGTGIKTTISSWDIYHFSGGVTIDHKNSSLSLGLLYSTGNTGNYEQTGNFDPNNVDLVEGTTTITNARYSNIGLLIGYTFYLKMFSFKNEPEN</sequence>
<dbReference type="Gene3D" id="2.40.160.60">
    <property type="entry name" value="Outer membrane protein transport protein (OMPP1/FadL/TodX)"/>
    <property type="match status" value="1"/>
</dbReference>
<dbReference type="Proteomes" id="UP001139226">
    <property type="component" value="Unassembled WGS sequence"/>
</dbReference>
<evidence type="ECO:0000313" key="1">
    <source>
        <dbReference type="EMBL" id="MCH4822289.1"/>
    </source>
</evidence>
<reference evidence="1" key="1">
    <citation type="submission" date="2022-03" db="EMBL/GenBank/DDBJ databases">
        <title>Gramella crocea sp. nov., isolated from activated sludge of a seafood processing plant.</title>
        <authorList>
            <person name="Zhang X."/>
        </authorList>
    </citation>
    <scope>NUCLEOTIDE SEQUENCE</scope>
    <source>
        <strain evidence="1">YJ019</strain>
    </source>
</reference>
<gene>
    <name evidence="1" type="ORF">ML462_03805</name>
</gene>
<protein>
    <submittedName>
        <fullName evidence="1">Uncharacterized protein</fullName>
    </submittedName>
</protein>
<dbReference type="EMBL" id="JAKVTV010000001">
    <property type="protein sequence ID" value="MCH4822289.1"/>
    <property type="molecule type" value="Genomic_DNA"/>
</dbReference>
<accession>A0A9X1V1C2</accession>
<dbReference type="SUPFAM" id="SSF56935">
    <property type="entry name" value="Porins"/>
    <property type="match status" value="1"/>
</dbReference>